<dbReference type="AlphaFoldDB" id="A0A967ASN7"/>
<dbReference type="InterPro" id="IPR017208">
    <property type="entry name" value="UCP037442_abhydr"/>
</dbReference>
<name>A0A967ASN7_9FLAO</name>
<organism evidence="2 3">
    <name type="scientific">Pelagihabitans pacificus</name>
    <dbReference type="NCBI Taxonomy" id="2696054"/>
    <lineage>
        <taxon>Bacteria</taxon>
        <taxon>Pseudomonadati</taxon>
        <taxon>Bacteroidota</taxon>
        <taxon>Flavobacteriia</taxon>
        <taxon>Flavobacteriales</taxon>
        <taxon>Flavobacteriaceae</taxon>
        <taxon>Pelagihabitans</taxon>
    </lineage>
</organism>
<comment type="caution">
    <text evidence="2">The sequence shown here is derived from an EMBL/GenBank/DDBJ whole genome shotgun (WGS) entry which is preliminary data.</text>
</comment>
<dbReference type="EMBL" id="VIKU02000002">
    <property type="protein sequence ID" value="NHF59242.1"/>
    <property type="molecule type" value="Genomic_DNA"/>
</dbReference>
<dbReference type="PIRSF" id="PIRSF037442">
    <property type="entry name" value="UCP037442_abhydr"/>
    <property type="match status" value="1"/>
</dbReference>
<gene>
    <name evidence="2" type="ORF">FK220_007815</name>
</gene>
<evidence type="ECO:0000313" key="3">
    <source>
        <dbReference type="Proteomes" id="UP000707206"/>
    </source>
</evidence>
<proteinExistence type="predicted"/>
<evidence type="ECO:0000259" key="1">
    <source>
        <dbReference type="Pfam" id="PF12146"/>
    </source>
</evidence>
<dbReference type="SUPFAM" id="SSF53474">
    <property type="entry name" value="alpha/beta-Hydrolases"/>
    <property type="match status" value="1"/>
</dbReference>
<evidence type="ECO:0000313" key="2">
    <source>
        <dbReference type="EMBL" id="NHF59242.1"/>
    </source>
</evidence>
<dbReference type="Proteomes" id="UP000707206">
    <property type="component" value="Unassembled WGS sequence"/>
</dbReference>
<feature type="domain" description="Serine aminopeptidase S33" evidence="1">
    <location>
        <begin position="28"/>
        <end position="237"/>
    </location>
</feature>
<dbReference type="Pfam" id="PF12146">
    <property type="entry name" value="Hydrolase_4"/>
    <property type="match status" value="1"/>
</dbReference>
<dbReference type="GO" id="GO:0016787">
    <property type="term" value="F:hydrolase activity"/>
    <property type="evidence" value="ECO:0007669"/>
    <property type="project" value="UniProtKB-KW"/>
</dbReference>
<keyword evidence="3" id="KW-1185">Reference proteome</keyword>
<reference evidence="2" key="2">
    <citation type="submission" date="2020-03" db="EMBL/GenBank/DDBJ databases">
        <title>Flavobacteriaceae bacterium strain TP-CH-4, a member of the family Flavobacteriaceae isolated from a deep-sea seamount.</title>
        <authorList>
            <person name="Zhang D.-C."/>
        </authorList>
    </citation>
    <scope>NUCLEOTIDE SEQUENCE</scope>
    <source>
        <strain evidence="2">TP-CH-4</strain>
    </source>
</reference>
<dbReference type="InterPro" id="IPR022742">
    <property type="entry name" value="Hydrolase_4"/>
</dbReference>
<protein>
    <submittedName>
        <fullName evidence="2">Alpha/beta fold hydrolase</fullName>
    </submittedName>
</protein>
<keyword evidence="2" id="KW-0378">Hydrolase</keyword>
<dbReference type="Gene3D" id="3.40.50.1820">
    <property type="entry name" value="alpha/beta hydrolase"/>
    <property type="match status" value="1"/>
</dbReference>
<reference evidence="2" key="1">
    <citation type="submission" date="2019-07" db="EMBL/GenBank/DDBJ databases">
        <authorList>
            <person name="De-Chao Zhang Q."/>
        </authorList>
    </citation>
    <scope>NUCLEOTIDE SEQUENCE</scope>
    <source>
        <strain evidence="2">TP-CH-4</strain>
    </source>
</reference>
<sequence length="282" mass="32179">MQKLSIHTPNDYKISAHHFEARKSKGKTFVISGGVGLPQRFFFNFATWLSQQGFHTYTFDYRGIALSKPKTLKGMGTSYRDWTQNDFNSLTEYVRHKHPEDSLYHIGHSFGGNSLGMSTAYRHYEKFMTVGSQFGYYGNFPLSMQTVISLGFGIIAPALSSVLGYFPSHWLGLGEALPKQVALDWGTLLLHKRSMLALADRYGSNHYEKLTQPMLIISLDDDTFAPKKAVDVLATNVFVNAKTERLHLVPKTYGLKQIGHNDFFRKKHRETLWPIVTDWFNL</sequence>
<accession>A0A967ASN7</accession>
<dbReference type="RefSeq" id="WP_152573760.1">
    <property type="nucleotide sequence ID" value="NZ_VIKU02000002.1"/>
</dbReference>
<dbReference type="InterPro" id="IPR029058">
    <property type="entry name" value="AB_hydrolase_fold"/>
</dbReference>